<evidence type="ECO:0000256" key="2">
    <source>
        <dbReference type="ARBA" id="ARBA00022692"/>
    </source>
</evidence>
<feature type="transmembrane region" description="Helical" evidence="5">
    <location>
        <begin position="81"/>
        <end position="100"/>
    </location>
</feature>
<protein>
    <submittedName>
        <fullName evidence="6">Isoprenylcysteine carboxylmethyltransferase family protein</fullName>
    </submittedName>
</protein>
<dbReference type="Pfam" id="PF04140">
    <property type="entry name" value="ICMT"/>
    <property type="match status" value="1"/>
</dbReference>
<proteinExistence type="predicted"/>
<keyword evidence="2 5" id="KW-0812">Transmembrane</keyword>
<gene>
    <name evidence="6" type="ORF">CWD88_34390</name>
</gene>
<keyword evidence="4 5" id="KW-0472">Membrane</keyword>
<sequence>MRRTGVFAMEHEVRPSMATTRRHATATALAAAARPCAAPHADSFLGILIEVFARVVAALALGVFAYAAYLQWRLDPSRITLILLAVSTTLTVGLSLFAEPPKKRDWSPLALFFSVGGTFYYLVFQLTASRQLLPEAAGAAIQLIGLFWQLFAKVSLRKSFGILPANRGIVSRGAYRFVRHPMYLGYLIIDAGFLLTNFSARNLIAVALQIGLQLGRIRREERLLSEDAAYRAYRRSVRYRVIPGLF</sequence>
<keyword evidence="3 5" id="KW-1133">Transmembrane helix</keyword>
<evidence type="ECO:0000313" key="6">
    <source>
        <dbReference type="EMBL" id="PJO61831.1"/>
    </source>
</evidence>
<dbReference type="PANTHER" id="PTHR43847">
    <property type="entry name" value="BLL3993 PROTEIN"/>
    <property type="match status" value="1"/>
</dbReference>
<dbReference type="Proteomes" id="UP000231878">
    <property type="component" value="Unassembled WGS sequence"/>
</dbReference>
<reference evidence="6 7" key="1">
    <citation type="submission" date="2017-11" db="EMBL/GenBank/DDBJ databases">
        <title>Molecular characterization of Burkholderia pseudomallei and closely related isolates from Vietnam.</title>
        <authorList>
            <person name="Ustinov D.V."/>
            <person name="Antonov A.S."/>
            <person name="Avdusheva E.F."/>
            <person name="Shpak I.M."/>
            <person name="Zakharova I.B."/>
            <person name="Thi L.A."/>
            <person name="Teteryatnikova N."/>
            <person name="Lopasteyskaya Y.A."/>
            <person name="Kuzyutina J.A."/>
            <person name="Ngo T.N."/>
            <person name="Victorov D.V."/>
        </authorList>
    </citation>
    <scope>NUCLEOTIDE SEQUENCE [LARGE SCALE GENOMIC DNA]</scope>
    <source>
        <strain evidence="6 7">V1512</strain>
    </source>
</reference>
<comment type="caution">
    <text evidence="6">The sequence shown here is derived from an EMBL/GenBank/DDBJ whole genome shotgun (WGS) entry which is preliminary data.</text>
</comment>
<evidence type="ECO:0000256" key="4">
    <source>
        <dbReference type="ARBA" id="ARBA00023136"/>
    </source>
</evidence>
<dbReference type="AlphaFoldDB" id="A0AAX0U061"/>
<dbReference type="EMBL" id="PHRB01000061">
    <property type="protein sequence ID" value="PJO61831.1"/>
    <property type="molecule type" value="Genomic_DNA"/>
</dbReference>
<dbReference type="Gene3D" id="1.20.120.1630">
    <property type="match status" value="1"/>
</dbReference>
<accession>A0AAX0U061</accession>
<name>A0AAX0U061_BURPE</name>
<feature type="transmembrane region" description="Helical" evidence="5">
    <location>
        <begin position="47"/>
        <end position="69"/>
    </location>
</feature>
<organism evidence="6 7">
    <name type="scientific">Burkholderia pseudomallei</name>
    <name type="common">Pseudomonas pseudomallei</name>
    <dbReference type="NCBI Taxonomy" id="28450"/>
    <lineage>
        <taxon>Bacteria</taxon>
        <taxon>Pseudomonadati</taxon>
        <taxon>Pseudomonadota</taxon>
        <taxon>Betaproteobacteria</taxon>
        <taxon>Burkholderiales</taxon>
        <taxon>Burkholderiaceae</taxon>
        <taxon>Burkholderia</taxon>
        <taxon>pseudomallei group</taxon>
    </lineage>
</organism>
<dbReference type="GO" id="GO:0016020">
    <property type="term" value="C:membrane"/>
    <property type="evidence" value="ECO:0007669"/>
    <property type="project" value="UniProtKB-SubCell"/>
</dbReference>
<dbReference type="InterPro" id="IPR052527">
    <property type="entry name" value="Metal_cation-efflux_comp"/>
</dbReference>
<feature type="transmembrane region" description="Helical" evidence="5">
    <location>
        <begin position="106"/>
        <end position="124"/>
    </location>
</feature>
<dbReference type="GO" id="GO:0004671">
    <property type="term" value="F:protein C-terminal S-isoprenylcysteine carboxyl O-methyltransferase activity"/>
    <property type="evidence" value="ECO:0007669"/>
    <property type="project" value="InterPro"/>
</dbReference>
<evidence type="ECO:0000256" key="1">
    <source>
        <dbReference type="ARBA" id="ARBA00004141"/>
    </source>
</evidence>
<evidence type="ECO:0000256" key="3">
    <source>
        <dbReference type="ARBA" id="ARBA00022989"/>
    </source>
</evidence>
<dbReference type="InterPro" id="IPR007269">
    <property type="entry name" value="ICMT_MeTrfase"/>
</dbReference>
<evidence type="ECO:0000313" key="7">
    <source>
        <dbReference type="Proteomes" id="UP000231878"/>
    </source>
</evidence>
<evidence type="ECO:0000256" key="5">
    <source>
        <dbReference type="SAM" id="Phobius"/>
    </source>
</evidence>
<dbReference type="PANTHER" id="PTHR43847:SF1">
    <property type="entry name" value="BLL3993 PROTEIN"/>
    <property type="match status" value="1"/>
</dbReference>
<comment type="subcellular location">
    <subcellularLocation>
        <location evidence="1">Membrane</location>
        <topology evidence="1">Multi-pass membrane protein</topology>
    </subcellularLocation>
</comment>